<evidence type="ECO:0000313" key="3">
    <source>
        <dbReference type="Proteomes" id="UP000371041"/>
    </source>
</evidence>
<proteinExistence type="predicted"/>
<dbReference type="AlphaFoldDB" id="A0A5Q3QAR2"/>
<dbReference type="Gene3D" id="3.30.70.100">
    <property type="match status" value="1"/>
</dbReference>
<evidence type="ECO:0000313" key="2">
    <source>
        <dbReference type="EMBL" id="QGK68699.1"/>
    </source>
</evidence>
<dbReference type="PROSITE" id="PS50846">
    <property type="entry name" value="HMA_2"/>
    <property type="match status" value="1"/>
</dbReference>
<dbReference type="Pfam" id="PF00403">
    <property type="entry name" value="HMA"/>
    <property type="match status" value="1"/>
</dbReference>
<organism evidence="2 3">
    <name type="scientific">Allosaccharopolyspora coralli</name>
    <dbReference type="NCBI Taxonomy" id="2665642"/>
    <lineage>
        <taxon>Bacteria</taxon>
        <taxon>Bacillati</taxon>
        <taxon>Actinomycetota</taxon>
        <taxon>Actinomycetes</taxon>
        <taxon>Pseudonocardiales</taxon>
        <taxon>Pseudonocardiaceae</taxon>
        <taxon>Allosaccharopolyspora</taxon>
    </lineage>
</organism>
<gene>
    <name evidence="2" type="ORF">GIY23_03250</name>
</gene>
<reference evidence="3" key="1">
    <citation type="submission" date="2019-11" db="EMBL/GenBank/DDBJ databases">
        <title>The complete genome sequence of Saccharopolyspora sp. E2A.</title>
        <authorList>
            <person name="Zhang G."/>
        </authorList>
    </citation>
    <scope>NUCLEOTIDE SEQUENCE [LARGE SCALE GENOMIC DNA]</scope>
    <source>
        <strain evidence="3">E2A</strain>
    </source>
</reference>
<feature type="domain" description="HMA" evidence="1">
    <location>
        <begin position="2"/>
        <end position="68"/>
    </location>
</feature>
<dbReference type="CDD" id="cd00371">
    <property type="entry name" value="HMA"/>
    <property type="match status" value="1"/>
</dbReference>
<dbReference type="InterPro" id="IPR036163">
    <property type="entry name" value="HMA_dom_sf"/>
</dbReference>
<dbReference type="KEGG" id="sace:GIY23_03250"/>
<dbReference type="SUPFAM" id="SSF55008">
    <property type="entry name" value="HMA, heavy metal-associated domain"/>
    <property type="match status" value="1"/>
</dbReference>
<sequence length="73" mass="7775">MDTVQLQVTGMSCSGCEQRIAKVLGRVDGVREVSADHSSGHVHVRLGPELADRAVLVERIEAAGFEVTEGASR</sequence>
<dbReference type="GO" id="GO:0046872">
    <property type="term" value="F:metal ion binding"/>
    <property type="evidence" value="ECO:0007669"/>
    <property type="project" value="InterPro"/>
</dbReference>
<keyword evidence="3" id="KW-1185">Reference proteome</keyword>
<dbReference type="Proteomes" id="UP000371041">
    <property type="component" value="Chromosome"/>
</dbReference>
<dbReference type="InterPro" id="IPR006121">
    <property type="entry name" value="HMA_dom"/>
</dbReference>
<dbReference type="EMBL" id="CP045929">
    <property type="protein sequence ID" value="QGK68699.1"/>
    <property type="molecule type" value="Genomic_DNA"/>
</dbReference>
<name>A0A5Q3QAR2_9PSEU</name>
<protein>
    <submittedName>
        <fullName evidence="2">Copper chaperone</fullName>
    </submittedName>
</protein>
<accession>A0A5Q3QAR2</accession>
<evidence type="ECO:0000259" key="1">
    <source>
        <dbReference type="PROSITE" id="PS50846"/>
    </source>
</evidence>